<dbReference type="Proteomes" id="UP000018217">
    <property type="component" value="Unassembled WGS sequence"/>
</dbReference>
<gene>
    <name evidence="1" type="ORF">EPIR_3051</name>
</gene>
<proteinExistence type="predicted"/>
<dbReference type="AlphaFoldDB" id="V5ZBW2"/>
<evidence type="ECO:0000313" key="2">
    <source>
        <dbReference type="Proteomes" id="UP000018217"/>
    </source>
</evidence>
<accession>V5ZBW2</accession>
<keyword evidence="2" id="KW-1185">Reference proteome</keyword>
<comment type="caution">
    <text evidence="1">The sequence shown here is derived from an EMBL/GenBank/DDBJ whole genome shotgun (WGS) entry which is preliminary data.</text>
</comment>
<sequence>MYRVKRLFGGSLTLHDYDGQVAEAMAMVRALNKMTKAGMPESMRIA</sequence>
<evidence type="ECO:0000313" key="1">
    <source>
        <dbReference type="EMBL" id="CCG88414.1"/>
    </source>
</evidence>
<reference evidence="1 2" key="1">
    <citation type="journal article" date="2013" name="Syst. Appl. Microbiol.">
        <title>Phylogenetic position and virulence apparatus of the pear flower necrosis pathogen Erwinia piriflorinigrans CFBP 5888T as assessed by comparative genomics.</title>
        <authorList>
            <person name="Smits T.H."/>
            <person name="Rezzonico F."/>
            <person name="Lopez M.M."/>
            <person name="Blom J."/>
            <person name="Goesmann A."/>
            <person name="Frey J.E."/>
            <person name="Duffy B."/>
        </authorList>
    </citation>
    <scope>NUCLEOTIDE SEQUENCE [LARGE SCALE GENOMIC DNA]</scope>
    <source>
        <strain evidence="2">CFBP5888</strain>
    </source>
</reference>
<name>V5ZBW2_9GAMM</name>
<protein>
    <submittedName>
        <fullName evidence="1">Putative transposase for transposon Tn903</fullName>
    </submittedName>
</protein>
<dbReference type="EMBL" id="CAHS01000020">
    <property type="protein sequence ID" value="CCG88414.1"/>
    <property type="molecule type" value="Genomic_DNA"/>
</dbReference>
<organism evidence="1 2">
    <name type="scientific">Erwinia piriflorinigrans CFBP 5888</name>
    <dbReference type="NCBI Taxonomy" id="1161919"/>
    <lineage>
        <taxon>Bacteria</taxon>
        <taxon>Pseudomonadati</taxon>
        <taxon>Pseudomonadota</taxon>
        <taxon>Gammaproteobacteria</taxon>
        <taxon>Enterobacterales</taxon>
        <taxon>Erwiniaceae</taxon>
        <taxon>Erwinia</taxon>
    </lineage>
</organism>